<protein>
    <recommendedName>
        <fullName evidence="3">Outer membrane protein beta-barrel domain-containing protein</fullName>
    </recommendedName>
</protein>
<evidence type="ECO:0000313" key="1">
    <source>
        <dbReference type="EMBL" id="KTD60078.1"/>
    </source>
</evidence>
<dbReference type="Proteomes" id="UP000054621">
    <property type="component" value="Unassembled WGS sequence"/>
</dbReference>
<gene>
    <name evidence="1" type="ORF">Lsai_0188</name>
</gene>
<sequence>MIRKFILRGIIWFSIYVSALSAHSNIELILDGGVDWFSPPKSTHIIVTDIETDSIEQGTSHATGDIGLAVNYRFPLLNNIQTPWFNQFGVGLNLRYSGFSNFIIDGQVYQFEQADLNNYRYRLYFENTRLLAQLTFDVLTYKQASLFILGGLGGGWSKFNYEDKPISSDLEGGVSLNNKHTTKLVTDAGIGLNYHYSAGFSYSLSYLYTNYGHISASSSGQLNGEYVTLASPAYALSSNTLLVGVHYVI</sequence>
<dbReference type="InterPro" id="IPR011250">
    <property type="entry name" value="OMP/PagP_B-barrel"/>
</dbReference>
<accession>A0A0W0YTT7</accession>
<reference evidence="1 2" key="1">
    <citation type="submission" date="2015-11" db="EMBL/GenBank/DDBJ databases">
        <title>Genomic analysis of 38 Legionella species identifies large and diverse effector repertoires.</title>
        <authorList>
            <person name="Burstein D."/>
            <person name="Amaro F."/>
            <person name="Zusman T."/>
            <person name="Lifshitz Z."/>
            <person name="Cohen O."/>
            <person name="Gilbert J.A."/>
            <person name="Pupko T."/>
            <person name="Shuman H.A."/>
            <person name="Segal G."/>
        </authorList>
    </citation>
    <scope>NUCLEOTIDE SEQUENCE [LARGE SCALE GENOMIC DNA]</scope>
    <source>
        <strain evidence="1 2">Mt.St.Helens-4</strain>
    </source>
</reference>
<dbReference type="eggNOG" id="COG3637">
    <property type="taxonomic scope" value="Bacteria"/>
</dbReference>
<dbReference type="Gene3D" id="2.40.160.20">
    <property type="match status" value="1"/>
</dbReference>
<evidence type="ECO:0008006" key="3">
    <source>
        <dbReference type="Google" id="ProtNLM"/>
    </source>
</evidence>
<proteinExistence type="predicted"/>
<organism evidence="1 2">
    <name type="scientific">Legionella sainthelensi</name>
    <dbReference type="NCBI Taxonomy" id="28087"/>
    <lineage>
        <taxon>Bacteria</taxon>
        <taxon>Pseudomonadati</taxon>
        <taxon>Pseudomonadota</taxon>
        <taxon>Gammaproteobacteria</taxon>
        <taxon>Legionellales</taxon>
        <taxon>Legionellaceae</taxon>
        <taxon>Legionella</taxon>
    </lineage>
</organism>
<dbReference type="SUPFAM" id="SSF56925">
    <property type="entry name" value="OMPA-like"/>
    <property type="match status" value="1"/>
</dbReference>
<name>A0A0W0YTT7_9GAMM</name>
<dbReference type="RefSeq" id="WP_027270054.1">
    <property type="nucleotide sequence ID" value="NZ_CAAAJE010000005.1"/>
</dbReference>
<dbReference type="EMBL" id="LNYV01000003">
    <property type="protein sequence ID" value="KTD60078.1"/>
    <property type="molecule type" value="Genomic_DNA"/>
</dbReference>
<dbReference type="STRING" id="28087.Lsai_0188"/>
<comment type="caution">
    <text evidence="1">The sequence shown here is derived from an EMBL/GenBank/DDBJ whole genome shotgun (WGS) entry which is preliminary data.</text>
</comment>
<evidence type="ECO:0000313" key="2">
    <source>
        <dbReference type="Proteomes" id="UP000054621"/>
    </source>
</evidence>
<dbReference type="PATRIC" id="fig|28087.4.peg.200"/>
<dbReference type="OrthoDB" id="5635554at2"/>
<dbReference type="AlphaFoldDB" id="A0A0W0YTT7"/>